<evidence type="ECO:0000313" key="3">
    <source>
        <dbReference type="Proteomes" id="UP000037035"/>
    </source>
</evidence>
<proteinExistence type="predicted"/>
<evidence type="ECO:0000256" key="1">
    <source>
        <dbReference type="SAM" id="MobiDB-lite"/>
    </source>
</evidence>
<organism evidence="2 3">
    <name type="scientific">Puccinia sorghi</name>
    <dbReference type="NCBI Taxonomy" id="27349"/>
    <lineage>
        <taxon>Eukaryota</taxon>
        <taxon>Fungi</taxon>
        <taxon>Dikarya</taxon>
        <taxon>Basidiomycota</taxon>
        <taxon>Pucciniomycotina</taxon>
        <taxon>Pucciniomycetes</taxon>
        <taxon>Pucciniales</taxon>
        <taxon>Pucciniaceae</taxon>
        <taxon>Puccinia</taxon>
    </lineage>
</organism>
<reference evidence="2 3" key="1">
    <citation type="submission" date="2015-08" db="EMBL/GenBank/DDBJ databases">
        <title>Next Generation Sequencing and Analysis of the Genome of Puccinia sorghi L Schw, the Causal Agent of Maize Common Rust.</title>
        <authorList>
            <person name="Rochi L."/>
            <person name="Burguener G."/>
            <person name="Darino M."/>
            <person name="Turjanski A."/>
            <person name="Kreff E."/>
            <person name="Dieguez M.J."/>
            <person name="Sacco F."/>
        </authorList>
    </citation>
    <scope>NUCLEOTIDE SEQUENCE [LARGE SCALE GENOMIC DNA]</scope>
    <source>
        <strain evidence="2 3">RO10H11247</strain>
    </source>
</reference>
<dbReference type="EMBL" id="LAVV01006799">
    <property type="protein sequence ID" value="KNZ58254.1"/>
    <property type="molecule type" value="Genomic_DNA"/>
</dbReference>
<comment type="caution">
    <text evidence="2">The sequence shown here is derived from an EMBL/GenBank/DDBJ whole genome shotgun (WGS) entry which is preliminary data.</text>
</comment>
<protein>
    <submittedName>
        <fullName evidence="2">Uncharacterized protein</fullName>
    </submittedName>
</protein>
<dbReference type="Proteomes" id="UP000037035">
    <property type="component" value="Unassembled WGS sequence"/>
</dbReference>
<keyword evidence="3" id="KW-1185">Reference proteome</keyword>
<accession>A0A0L6VC17</accession>
<dbReference type="AlphaFoldDB" id="A0A0L6VC17"/>
<feature type="compositionally biased region" description="Low complexity" evidence="1">
    <location>
        <begin position="28"/>
        <end position="37"/>
    </location>
</feature>
<gene>
    <name evidence="2" type="ORF">VP01_1966g1</name>
</gene>
<feature type="region of interest" description="Disordered" evidence="1">
    <location>
        <begin position="28"/>
        <end position="49"/>
    </location>
</feature>
<evidence type="ECO:0000313" key="2">
    <source>
        <dbReference type="EMBL" id="KNZ58254.1"/>
    </source>
</evidence>
<sequence>MVPNSSNYPMPHIPFPSKKYTFYLTQNNPVNNNNLHPNKPPLPSKYNSSPVSLTSKSSCHASPVSFSFLPPEIDSVFKFPVDKHSFEWNVSHLSKDELNLKMAKLRLRFGLPENMPKGDIKCPVCMIAQGTRTNHCKEKNLLNCLQLTCRKSQEASVAVERVFFCSEQTSSFLPSC</sequence>
<name>A0A0L6VC17_9BASI</name>
<dbReference type="VEuPathDB" id="FungiDB:VP01_1966g1"/>